<protein>
    <submittedName>
        <fullName evidence="2">Uncharacterized protein</fullName>
    </submittedName>
</protein>
<reference evidence="2" key="1">
    <citation type="submission" date="2023-10" db="EMBL/GenBank/DDBJ databases">
        <title>Genome assembly of Pristionchus species.</title>
        <authorList>
            <person name="Yoshida K."/>
            <person name="Sommer R.J."/>
        </authorList>
    </citation>
    <scope>NUCLEOTIDE SEQUENCE</scope>
    <source>
        <strain evidence="2">RS0144</strain>
    </source>
</reference>
<keyword evidence="3" id="KW-1185">Reference proteome</keyword>
<dbReference type="EMBL" id="BTSX01000003">
    <property type="protein sequence ID" value="GMS90367.1"/>
    <property type="molecule type" value="Genomic_DNA"/>
</dbReference>
<feature type="non-terminal residue" evidence="2">
    <location>
        <position position="165"/>
    </location>
</feature>
<proteinExistence type="predicted"/>
<feature type="non-terminal residue" evidence="2">
    <location>
        <position position="1"/>
    </location>
</feature>
<accession>A0AAV5T5X3</accession>
<name>A0AAV5T5X3_9BILA</name>
<dbReference type="AlphaFoldDB" id="A0AAV5T5X3"/>
<sequence>DLTKACKTIFVRGTTQITGYALHQVCKMPQSSAIKRGHSEENGESPVKKRGAKEEGEETLSNMDIVIDDGADTIVEDKEHMDYMPQSSARKREYSEGNGESPVKKRGVKEEGEKNDSKEEVQGDMMNQEPLSNMEIVIEEKAIDVGSDSVVEDTDSKDYFNILGL</sequence>
<evidence type="ECO:0000256" key="1">
    <source>
        <dbReference type="SAM" id="MobiDB-lite"/>
    </source>
</evidence>
<dbReference type="Proteomes" id="UP001432027">
    <property type="component" value="Unassembled WGS sequence"/>
</dbReference>
<gene>
    <name evidence="2" type="ORF">PENTCL1PPCAC_12542</name>
</gene>
<feature type="region of interest" description="Disordered" evidence="1">
    <location>
        <begin position="79"/>
        <end position="130"/>
    </location>
</feature>
<comment type="caution">
    <text evidence="2">The sequence shown here is derived from an EMBL/GenBank/DDBJ whole genome shotgun (WGS) entry which is preliminary data.</text>
</comment>
<organism evidence="2 3">
    <name type="scientific">Pristionchus entomophagus</name>
    <dbReference type="NCBI Taxonomy" id="358040"/>
    <lineage>
        <taxon>Eukaryota</taxon>
        <taxon>Metazoa</taxon>
        <taxon>Ecdysozoa</taxon>
        <taxon>Nematoda</taxon>
        <taxon>Chromadorea</taxon>
        <taxon>Rhabditida</taxon>
        <taxon>Rhabditina</taxon>
        <taxon>Diplogasteromorpha</taxon>
        <taxon>Diplogasteroidea</taxon>
        <taxon>Neodiplogasteridae</taxon>
        <taxon>Pristionchus</taxon>
    </lineage>
</organism>
<evidence type="ECO:0000313" key="2">
    <source>
        <dbReference type="EMBL" id="GMS90367.1"/>
    </source>
</evidence>
<evidence type="ECO:0000313" key="3">
    <source>
        <dbReference type="Proteomes" id="UP001432027"/>
    </source>
</evidence>
<feature type="compositionally biased region" description="Basic and acidic residues" evidence="1">
    <location>
        <begin position="108"/>
        <end position="121"/>
    </location>
</feature>
<feature type="region of interest" description="Disordered" evidence="1">
    <location>
        <begin position="31"/>
        <end position="67"/>
    </location>
</feature>